<keyword evidence="1" id="KW-0812">Transmembrane</keyword>
<dbReference type="Proteomes" id="UP000648182">
    <property type="component" value="Unassembled WGS sequence"/>
</dbReference>
<evidence type="ECO:0000313" key="3">
    <source>
        <dbReference type="Proteomes" id="UP000648182"/>
    </source>
</evidence>
<dbReference type="RefSeq" id="WP_191816571.1">
    <property type="nucleotide sequence ID" value="NZ_JACSPV010000087.1"/>
</dbReference>
<feature type="transmembrane region" description="Helical" evidence="1">
    <location>
        <begin position="183"/>
        <end position="204"/>
    </location>
</feature>
<accession>A0ABR8VSH2</accession>
<sequence length="208" mass="23831">MAKYIHLFAFDIKLLRYLYGFPFVAYGLCTLLMLTVGTQSDSPFLPYTFLEGIAIPLAGWHTVFLYNSLFEEGAKETLIVYYRQTLTIDLTRYAILHGVFISLLVALVGWMNGPDFFTITLIVHLILLFFFYQIIGIAILSATKSLEVTLATIATYTFMEVVTQGTFMPWPHIFIFMDPINDIWLHLTFLSLGIGIVSSVIQLWRKFK</sequence>
<proteinExistence type="predicted"/>
<feature type="transmembrane region" description="Helical" evidence="1">
    <location>
        <begin position="90"/>
        <end position="110"/>
    </location>
</feature>
<keyword evidence="1" id="KW-1133">Transmembrane helix</keyword>
<name>A0ABR8VSH2_9BACI</name>
<evidence type="ECO:0008006" key="4">
    <source>
        <dbReference type="Google" id="ProtNLM"/>
    </source>
</evidence>
<reference evidence="2 3" key="1">
    <citation type="submission" date="2020-08" db="EMBL/GenBank/DDBJ databases">
        <title>A Genomic Blueprint of the Chicken Gut Microbiome.</title>
        <authorList>
            <person name="Gilroy R."/>
            <person name="Ravi A."/>
            <person name="Getino M."/>
            <person name="Pursley I."/>
            <person name="Horton D.L."/>
            <person name="Alikhan N.-F."/>
            <person name="Baker D."/>
            <person name="Gharbi K."/>
            <person name="Hall N."/>
            <person name="Watson M."/>
            <person name="Adriaenssens E.M."/>
            <person name="Foster-Nyarko E."/>
            <person name="Jarju S."/>
            <person name="Secka A."/>
            <person name="Antonio M."/>
            <person name="Oren A."/>
            <person name="Chaudhuri R."/>
            <person name="La Ragione R.M."/>
            <person name="Hildebrand F."/>
            <person name="Pallen M.J."/>
        </authorList>
    </citation>
    <scope>NUCLEOTIDE SEQUENCE [LARGE SCALE GENOMIC DNA]</scope>
    <source>
        <strain evidence="2 3">Sa1BUA2</strain>
    </source>
</reference>
<protein>
    <recommendedName>
        <fullName evidence="4">ABC transporter permease</fullName>
    </recommendedName>
</protein>
<organism evidence="2 3">
    <name type="scientific">Bacillus norwichensis</name>
    <dbReference type="NCBI Taxonomy" id="2762217"/>
    <lineage>
        <taxon>Bacteria</taxon>
        <taxon>Bacillati</taxon>
        <taxon>Bacillota</taxon>
        <taxon>Bacilli</taxon>
        <taxon>Bacillales</taxon>
        <taxon>Bacillaceae</taxon>
        <taxon>Bacillus</taxon>
    </lineage>
</organism>
<keyword evidence="1" id="KW-0472">Membrane</keyword>
<feature type="transmembrane region" description="Helical" evidence="1">
    <location>
        <begin position="44"/>
        <end position="69"/>
    </location>
</feature>
<evidence type="ECO:0000256" key="1">
    <source>
        <dbReference type="SAM" id="Phobius"/>
    </source>
</evidence>
<dbReference type="EMBL" id="JACSPV010000087">
    <property type="protein sequence ID" value="MBD8007708.1"/>
    <property type="molecule type" value="Genomic_DNA"/>
</dbReference>
<keyword evidence="3" id="KW-1185">Reference proteome</keyword>
<evidence type="ECO:0000313" key="2">
    <source>
        <dbReference type="EMBL" id="MBD8007708.1"/>
    </source>
</evidence>
<gene>
    <name evidence="2" type="ORF">H9631_21970</name>
</gene>
<comment type="caution">
    <text evidence="2">The sequence shown here is derived from an EMBL/GenBank/DDBJ whole genome shotgun (WGS) entry which is preliminary data.</text>
</comment>
<feature type="transmembrane region" description="Helical" evidence="1">
    <location>
        <begin position="17"/>
        <end position="38"/>
    </location>
</feature>
<feature type="transmembrane region" description="Helical" evidence="1">
    <location>
        <begin position="153"/>
        <end position="177"/>
    </location>
</feature>
<feature type="transmembrane region" description="Helical" evidence="1">
    <location>
        <begin position="116"/>
        <end position="141"/>
    </location>
</feature>